<protein>
    <submittedName>
        <fullName evidence="2">Uncharacterized protein</fullName>
    </submittedName>
</protein>
<feature type="compositionally biased region" description="Basic and acidic residues" evidence="1">
    <location>
        <begin position="1"/>
        <end position="11"/>
    </location>
</feature>
<gene>
    <name evidence="2" type="ORF">FSB_LOCUS54634</name>
</gene>
<feature type="compositionally biased region" description="Basic and acidic residues" evidence="1">
    <location>
        <begin position="74"/>
        <end position="93"/>
    </location>
</feature>
<evidence type="ECO:0000313" key="2">
    <source>
        <dbReference type="EMBL" id="SPD26752.1"/>
    </source>
</evidence>
<evidence type="ECO:0000256" key="1">
    <source>
        <dbReference type="SAM" id="MobiDB-lite"/>
    </source>
</evidence>
<sequence length="112" mass="13222">MVSKRGREPRRGPRQATGVGSVEYEERRWWSTRSRESHRKVEYEELRESPQVSVEHEGPRWSPARPDGHRRRLESRFGERRSRDGHLVSRDKWSPVPERPGGAGIQERTKKP</sequence>
<reference evidence="2" key="1">
    <citation type="submission" date="2018-02" db="EMBL/GenBank/DDBJ databases">
        <authorList>
            <person name="Cohen D.B."/>
            <person name="Kent A.D."/>
        </authorList>
    </citation>
    <scope>NUCLEOTIDE SEQUENCE</scope>
</reference>
<dbReference type="AlphaFoldDB" id="A0A2N9IPH3"/>
<feature type="compositionally biased region" description="Basic and acidic residues" evidence="1">
    <location>
        <begin position="24"/>
        <end position="59"/>
    </location>
</feature>
<accession>A0A2N9IPH3</accession>
<feature type="region of interest" description="Disordered" evidence="1">
    <location>
        <begin position="1"/>
        <end position="112"/>
    </location>
</feature>
<proteinExistence type="predicted"/>
<name>A0A2N9IPH3_FAGSY</name>
<organism evidence="2">
    <name type="scientific">Fagus sylvatica</name>
    <name type="common">Beechnut</name>
    <dbReference type="NCBI Taxonomy" id="28930"/>
    <lineage>
        <taxon>Eukaryota</taxon>
        <taxon>Viridiplantae</taxon>
        <taxon>Streptophyta</taxon>
        <taxon>Embryophyta</taxon>
        <taxon>Tracheophyta</taxon>
        <taxon>Spermatophyta</taxon>
        <taxon>Magnoliopsida</taxon>
        <taxon>eudicotyledons</taxon>
        <taxon>Gunneridae</taxon>
        <taxon>Pentapetalae</taxon>
        <taxon>rosids</taxon>
        <taxon>fabids</taxon>
        <taxon>Fagales</taxon>
        <taxon>Fagaceae</taxon>
        <taxon>Fagus</taxon>
    </lineage>
</organism>
<dbReference type="EMBL" id="OIVN01006164">
    <property type="protein sequence ID" value="SPD26752.1"/>
    <property type="molecule type" value="Genomic_DNA"/>
</dbReference>